<keyword evidence="8" id="KW-1185">Reference proteome</keyword>
<evidence type="ECO:0000256" key="1">
    <source>
        <dbReference type="ARBA" id="ARBA00004177"/>
    </source>
</evidence>
<protein>
    <submittedName>
        <fullName evidence="7">Uncharacterized protein</fullName>
    </submittedName>
</protein>
<keyword evidence="4" id="KW-0175">Coiled coil</keyword>
<accession>A0AAD5H2D5</accession>
<evidence type="ECO:0000256" key="6">
    <source>
        <dbReference type="SAM" id="SignalP"/>
    </source>
</evidence>
<keyword evidence="6" id="KW-0732">Signal</keyword>
<dbReference type="Pfam" id="PF03357">
    <property type="entry name" value="Snf7"/>
    <property type="match status" value="1"/>
</dbReference>
<sequence>MLLTMPVLFVGTAHPAGAAASKPAAESLLNCVQAQHLLTLRRNLLEKKIAAEEARARGCAQRGNEKGALAALRQKKLLASNLEQVETSLLRLGEQQSALEGVAATAETVAALAAGGAASRATMAQLGPEQVDAIYDNMAEAAEEARQVQDALAVPLGAAAELDDAELEAELQELEAAQLEEVGLEAAAAAAAAAPAAQEAKPIQAAAAVPALPATPAARPQPAARLAQRQEAGSEGDEEVKAPRAEVAA</sequence>
<dbReference type="AlphaFoldDB" id="A0AAD5H2D5"/>
<dbReference type="Gene3D" id="6.10.250.1710">
    <property type="match status" value="1"/>
</dbReference>
<dbReference type="PANTHER" id="PTHR22761:SF10">
    <property type="entry name" value="GH13992P"/>
    <property type="match status" value="1"/>
</dbReference>
<evidence type="ECO:0000313" key="7">
    <source>
        <dbReference type="EMBL" id="KAI7836842.1"/>
    </source>
</evidence>
<dbReference type="GO" id="GO:0006900">
    <property type="term" value="P:vesicle budding from membrane"/>
    <property type="evidence" value="ECO:0007669"/>
    <property type="project" value="TreeGrafter"/>
</dbReference>
<feature type="signal peptide" evidence="6">
    <location>
        <begin position="1"/>
        <end position="20"/>
    </location>
</feature>
<comment type="caution">
    <text evidence="7">The sequence shown here is derived from an EMBL/GenBank/DDBJ whole genome shotgun (WGS) entry which is preliminary data.</text>
</comment>
<dbReference type="PANTHER" id="PTHR22761">
    <property type="entry name" value="CHARGED MULTIVESICULAR BODY PROTEIN"/>
    <property type="match status" value="1"/>
</dbReference>
<feature type="compositionally biased region" description="Low complexity" evidence="5">
    <location>
        <begin position="214"/>
        <end position="231"/>
    </location>
</feature>
<dbReference type="Proteomes" id="UP001205105">
    <property type="component" value="Unassembled WGS sequence"/>
</dbReference>
<comment type="subcellular location">
    <subcellularLocation>
        <location evidence="1">Endosome</location>
    </subcellularLocation>
</comment>
<dbReference type="GO" id="GO:0009898">
    <property type="term" value="C:cytoplasmic side of plasma membrane"/>
    <property type="evidence" value="ECO:0007669"/>
    <property type="project" value="TreeGrafter"/>
</dbReference>
<organism evidence="7 8">
    <name type="scientific">Chlorella ohadii</name>
    <dbReference type="NCBI Taxonomy" id="2649997"/>
    <lineage>
        <taxon>Eukaryota</taxon>
        <taxon>Viridiplantae</taxon>
        <taxon>Chlorophyta</taxon>
        <taxon>core chlorophytes</taxon>
        <taxon>Trebouxiophyceae</taxon>
        <taxon>Chlorellales</taxon>
        <taxon>Chlorellaceae</taxon>
        <taxon>Chlorella clade</taxon>
        <taxon>Chlorella</taxon>
    </lineage>
</organism>
<feature type="coiled-coil region" evidence="4">
    <location>
        <begin position="131"/>
        <end position="187"/>
    </location>
</feature>
<dbReference type="GO" id="GO:0005771">
    <property type="term" value="C:multivesicular body"/>
    <property type="evidence" value="ECO:0007669"/>
    <property type="project" value="TreeGrafter"/>
</dbReference>
<evidence type="ECO:0000256" key="3">
    <source>
        <dbReference type="ARBA" id="ARBA00022753"/>
    </source>
</evidence>
<reference evidence="7" key="1">
    <citation type="submission" date="2020-11" db="EMBL/GenBank/DDBJ databases">
        <title>Chlorella ohadii genome sequencing and assembly.</title>
        <authorList>
            <person name="Murik O."/>
            <person name="Treves H."/>
            <person name="Kedem I."/>
            <person name="Shotland Y."/>
            <person name="Kaplan A."/>
        </authorList>
    </citation>
    <scope>NUCLEOTIDE SEQUENCE</scope>
    <source>
        <strain evidence="7">1</strain>
    </source>
</reference>
<feature type="compositionally biased region" description="Basic and acidic residues" evidence="5">
    <location>
        <begin position="239"/>
        <end position="249"/>
    </location>
</feature>
<proteinExistence type="inferred from homology"/>
<dbReference type="EMBL" id="JADXDR010000173">
    <property type="protein sequence ID" value="KAI7836842.1"/>
    <property type="molecule type" value="Genomic_DNA"/>
</dbReference>
<name>A0AAD5H2D5_9CHLO</name>
<evidence type="ECO:0000256" key="4">
    <source>
        <dbReference type="SAM" id="Coils"/>
    </source>
</evidence>
<evidence type="ECO:0000256" key="5">
    <source>
        <dbReference type="SAM" id="MobiDB-lite"/>
    </source>
</evidence>
<dbReference type="GO" id="GO:0000815">
    <property type="term" value="C:ESCRT III complex"/>
    <property type="evidence" value="ECO:0007669"/>
    <property type="project" value="TreeGrafter"/>
</dbReference>
<dbReference type="Gene3D" id="1.10.287.1060">
    <property type="entry name" value="ESAT-6-like"/>
    <property type="match status" value="1"/>
</dbReference>
<comment type="similarity">
    <text evidence="2">Belongs to the SNF7 family.</text>
</comment>
<gene>
    <name evidence="7" type="ORF">COHA_009295</name>
</gene>
<dbReference type="InterPro" id="IPR005024">
    <property type="entry name" value="Snf7_fam"/>
</dbReference>
<feature type="chain" id="PRO_5041967895" evidence="6">
    <location>
        <begin position="21"/>
        <end position="249"/>
    </location>
</feature>
<dbReference type="GO" id="GO:0032511">
    <property type="term" value="P:late endosome to vacuole transport via multivesicular body sorting pathway"/>
    <property type="evidence" value="ECO:0007669"/>
    <property type="project" value="TreeGrafter"/>
</dbReference>
<feature type="region of interest" description="Disordered" evidence="5">
    <location>
        <begin position="214"/>
        <end position="249"/>
    </location>
</feature>
<evidence type="ECO:0000256" key="2">
    <source>
        <dbReference type="ARBA" id="ARBA00006190"/>
    </source>
</evidence>
<keyword evidence="3" id="KW-0967">Endosome</keyword>
<evidence type="ECO:0000313" key="8">
    <source>
        <dbReference type="Proteomes" id="UP001205105"/>
    </source>
</evidence>